<proteinExistence type="predicted"/>
<comment type="caution">
    <text evidence="1">The sequence shown here is derived from an EMBL/GenBank/DDBJ whole genome shotgun (WGS) entry which is preliminary data.</text>
</comment>
<reference evidence="1 2" key="1">
    <citation type="journal article" date="2022" name="bioRxiv">
        <title>Genomics of Preaxostyla Flagellates Illuminates Evolutionary Transitions and the Path Towards Mitochondrial Loss.</title>
        <authorList>
            <person name="Novak L.V.F."/>
            <person name="Treitli S.C."/>
            <person name="Pyrih J."/>
            <person name="Halakuc P."/>
            <person name="Pipaliya S.V."/>
            <person name="Vacek V."/>
            <person name="Brzon O."/>
            <person name="Soukal P."/>
            <person name="Eme L."/>
            <person name="Dacks J.B."/>
            <person name="Karnkowska A."/>
            <person name="Elias M."/>
            <person name="Hampl V."/>
        </authorList>
    </citation>
    <scope>NUCLEOTIDE SEQUENCE [LARGE SCALE GENOMIC DNA]</scope>
    <source>
        <strain evidence="1">NAU3</strain>
        <tissue evidence="1">Gut</tissue>
    </source>
</reference>
<accession>A0ABQ9WRX3</accession>
<protein>
    <submittedName>
        <fullName evidence="1">Uncharacterized protein</fullName>
    </submittedName>
</protein>
<evidence type="ECO:0000313" key="1">
    <source>
        <dbReference type="EMBL" id="KAK2942248.1"/>
    </source>
</evidence>
<gene>
    <name evidence="1" type="ORF">BLNAU_22817</name>
</gene>
<evidence type="ECO:0000313" key="2">
    <source>
        <dbReference type="Proteomes" id="UP001281761"/>
    </source>
</evidence>
<name>A0ABQ9WRX3_9EUKA</name>
<organism evidence="1 2">
    <name type="scientific">Blattamonas nauphoetae</name>
    <dbReference type="NCBI Taxonomy" id="2049346"/>
    <lineage>
        <taxon>Eukaryota</taxon>
        <taxon>Metamonada</taxon>
        <taxon>Preaxostyla</taxon>
        <taxon>Oxymonadida</taxon>
        <taxon>Blattamonas</taxon>
    </lineage>
</organism>
<dbReference type="EMBL" id="JARBJD010000421">
    <property type="protein sequence ID" value="KAK2942248.1"/>
    <property type="molecule type" value="Genomic_DNA"/>
</dbReference>
<sequence length="200" mass="22447">MSPWLQIVECLFAACRSSGNEGAVNIECSKSVWARSQHAQSTDSHNAQPESSALRSVSLLHFCLAVRSNSGTDTLRSVVHAALFAFTHFPVWLIWKVCGGRPRSVLRAGCPKRVRIDLILLHVGASIEVVRYIEMNEANETDIRLQTRCLCVIQFVSDLRSESTRMWGSRRETPEWIESDNEEEGSCAIHFCKDHSTIDS</sequence>
<keyword evidence="2" id="KW-1185">Reference proteome</keyword>
<dbReference type="Proteomes" id="UP001281761">
    <property type="component" value="Unassembled WGS sequence"/>
</dbReference>